<keyword evidence="4" id="KW-0201">Cytochrome c-type biogenesis</keyword>
<dbReference type="AlphaFoldDB" id="V5WH98"/>
<keyword evidence="5 7" id="KW-1133">Transmembrane helix</keyword>
<evidence type="ECO:0000313" key="10">
    <source>
        <dbReference type="Proteomes" id="UP000018680"/>
    </source>
</evidence>
<dbReference type="HOGENOM" id="CLU_053225_2_0_12"/>
<keyword evidence="10" id="KW-1185">Reference proteome</keyword>
<comment type="subcellular location">
    <subcellularLocation>
        <location evidence="1">Membrane</location>
        <topology evidence="1">Multi-pass membrane protein</topology>
    </subcellularLocation>
</comment>
<sequence>MDPQNLNIFLAFAAGTVSFLSPCVLPLVPSYVSFIGGQGLKELREGESPRLPLMLKTLSFILGFTVVFVVLGMIFSGTAAAFSGATYWINLIAGIIVTVFGLNLIFNFISFLNYEKRFHLAKRPAGMGGALLLGMAFAAGWSPCIGPILASILALAAGSSNLAQGTVLLSVYSLGLALPFLLTSLFIARADSVLKKLKPHMMTIQRISGGILVVIGVLMIFGQYARITNWLIGLSFRLEDWHQAAPGTSGLLFAAVFLLFSLLTALPFIRRKAELKKHPLRIIFTLLFLLPVVLQLTGAVELPLIVSSWLGFQGI</sequence>
<dbReference type="GO" id="GO:0016020">
    <property type="term" value="C:membrane"/>
    <property type="evidence" value="ECO:0007669"/>
    <property type="project" value="UniProtKB-SubCell"/>
</dbReference>
<evidence type="ECO:0000256" key="4">
    <source>
        <dbReference type="ARBA" id="ARBA00022748"/>
    </source>
</evidence>
<feature type="transmembrane region" description="Helical" evidence="7">
    <location>
        <begin position="280"/>
        <end position="300"/>
    </location>
</feature>
<feature type="transmembrane region" description="Helical" evidence="7">
    <location>
        <begin position="53"/>
        <end position="75"/>
    </location>
</feature>
<evidence type="ECO:0000259" key="8">
    <source>
        <dbReference type="Pfam" id="PF02683"/>
    </source>
</evidence>
<evidence type="ECO:0000256" key="5">
    <source>
        <dbReference type="ARBA" id="ARBA00022989"/>
    </source>
</evidence>
<feature type="transmembrane region" description="Helical" evidence="7">
    <location>
        <begin position="169"/>
        <end position="188"/>
    </location>
</feature>
<dbReference type="PATRIC" id="fig|1307761.3.peg.1111"/>
<evidence type="ECO:0000313" key="9">
    <source>
        <dbReference type="EMBL" id="AHC14521.1"/>
    </source>
</evidence>
<dbReference type="InterPro" id="IPR051790">
    <property type="entry name" value="Cytochrome_c-biogenesis_DsbD"/>
</dbReference>
<feature type="transmembrane region" description="Helical" evidence="7">
    <location>
        <begin position="130"/>
        <end position="157"/>
    </location>
</feature>
<feature type="transmembrane region" description="Helical" evidence="7">
    <location>
        <begin position="87"/>
        <end position="109"/>
    </location>
</feature>
<feature type="transmembrane region" description="Helical" evidence="7">
    <location>
        <begin position="209"/>
        <end position="227"/>
    </location>
</feature>
<keyword evidence="6 7" id="KW-0472">Membrane</keyword>
<dbReference type="PANTHER" id="PTHR31272:SF4">
    <property type="entry name" value="CYTOCHROME C-TYPE BIOGENESIS PROTEIN HI_1454-RELATED"/>
    <property type="match status" value="1"/>
</dbReference>
<proteinExistence type="inferred from homology"/>
<feature type="transmembrane region" description="Helical" evidence="7">
    <location>
        <begin position="247"/>
        <end position="268"/>
    </location>
</feature>
<dbReference type="STRING" id="1307761.L21SP2_1116"/>
<dbReference type="KEGG" id="slr:L21SP2_1116"/>
<evidence type="ECO:0000256" key="3">
    <source>
        <dbReference type="ARBA" id="ARBA00022692"/>
    </source>
</evidence>
<dbReference type="Proteomes" id="UP000018680">
    <property type="component" value="Chromosome"/>
</dbReference>
<dbReference type="InterPro" id="IPR003834">
    <property type="entry name" value="Cyt_c_assmbl_TM_dom"/>
</dbReference>
<dbReference type="GO" id="GO:0017004">
    <property type="term" value="P:cytochrome complex assembly"/>
    <property type="evidence" value="ECO:0007669"/>
    <property type="project" value="UniProtKB-KW"/>
</dbReference>
<dbReference type="RefSeq" id="WP_024267446.1">
    <property type="nucleotide sequence ID" value="NC_023035.1"/>
</dbReference>
<keyword evidence="3 7" id="KW-0812">Transmembrane</keyword>
<reference evidence="9 10" key="1">
    <citation type="journal article" date="2015" name="Stand. Genomic Sci.">
        <title>Complete genome sequence and description of Salinispira pacifica gen. nov., sp. nov., a novel spirochaete isolated form a hypersaline microbial mat.</title>
        <authorList>
            <person name="Ben Hania W."/>
            <person name="Joseph M."/>
            <person name="Schumann P."/>
            <person name="Bunk B."/>
            <person name="Fiebig A."/>
            <person name="Sproer C."/>
            <person name="Klenk H.P."/>
            <person name="Fardeau M.L."/>
            <person name="Spring S."/>
        </authorList>
    </citation>
    <scope>NUCLEOTIDE SEQUENCE [LARGE SCALE GENOMIC DNA]</scope>
    <source>
        <strain evidence="9 10">L21-RPul-D2</strain>
    </source>
</reference>
<feature type="transmembrane region" description="Helical" evidence="7">
    <location>
        <begin position="6"/>
        <end position="32"/>
    </location>
</feature>
<protein>
    <submittedName>
        <fullName evidence="9">Cytochrome c-type biogenesis protein CcdA</fullName>
    </submittedName>
</protein>
<organism evidence="9 10">
    <name type="scientific">Salinispira pacifica</name>
    <dbReference type="NCBI Taxonomy" id="1307761"/>
    <lineage>
        <taxon>Bacteria</taxon>
        <taxon>Pseudomonadati</taxon>
        <taxon>Spirochaetota</taxon>
        <taxon>Spirochaetia</taxon>
        <taxon>Spirochaetales</taxon>
        <taxon>Spirochaetaceae</taxon>
        <taxon>Salinispira</taxon>
    </lineage>
</organism>
<evidence type="ECO:0000256" key="6">
    <source>
        <dbReference type="ARBA" id="ARBA00023136"/>
    </source>
</evidence>
<accession>V5WH98</accession>
<gene>
    <name evidence="9" type="ORF">L21SP2_1116</name>
</gene>
<dbReference type="PANTHER" id="PTHR31272">
    <property type="entry name" value="CYTOCHROME C-TYPE BIOGENESIS PROTEIN HI_1454-RELATED"/>
    <property type="match status" value="1"/>
</dbReference>
<feature type="domain" description="Cytochrome C biogenesis protein transmembrane" evidence="8">
    <location>
        <begin position="8"/>
        <end position="220"/>
    </location>
</feature>
<dbReference type="OrthoDB" id="9809733at2"/>
<dbReference type="EMBL" id="CP006939">
    <property type="protein sequence ID" value="AHC14521.1"/>
    <property type="molecule type" value="Genomic_DNA"/>
</dbReference>
<evidence type="ECO:0000256" key="1">
    <source>
        <dbReference type="ARBA" id="ARBA00004141"/>
    </source>
</evidence>
<dbReference type="Pfam" id="PF02683">
    <property type="entry name" value="DsbD_TM"/>
    <property type="match status" value="1"/>
</dbReference>
<comment type="similarity">
    <text evidence="2">Belongs to the DsbD family.</text>
</comment>
<dbReference type="eggNOG" id="COG0785">
    <property type="taxonomic scope" value="Bacteria"/>
</dbReference>
<evidence type="ECO:0000256" key="7">
    <source>
        <dbReference type="SAM" id="Phobius"/>
    </source>
</evidence>
<name>V5WH98_9SPIO</name>
<evidence type="ECO:0000256" key="2">
    <source>
        <dbReference type="ARBA" id="ARBA00006143"/>
    </source>
</evidence>